<evidence type="ECO:0000256" key="3">
    <source>
        <dbReference type="ARBA" id="ARBA00012485"/>
    </source>
</evidence>
<evidence type="ECO:0000259" key="8">
    <source>
        <dbReference type="PROSITE" id="PS50237"/>
    </source>
</evidence>
<keyword evidence="4" id="KW-0808">Transferase</keyword>
<evidence type="ECO:0000313" key="9">
    <source>
        <dbReference type="EMBL" id="CAJ0585555.1"/>
    </source>
</evidence>
<evidence type="ECO:0000256" key="5">
    <source>
        <dbReference type="ARBA" id="ARBA00022786"/>
    </source>
</evidence>
<organism evidence="9 10">
    <name type="scientific">Mesorhabditis spiculigera</name>
    <dbReference type="NCBI Taxonomy" id="96644"/>
    <lineage>
        <taxon>Eukaryota</taxon>
        <taxon>Metazoa</taxon>
        <taxon>Ecdysozoa</taxon>
        <taxon>Nematoda</taxon>
        <taxon>Chromadorea</taxon>
        <taxon>Rhabditida</taxon>
        <taxon>Rhabditina</taxon>
        <taxon>Rhabditomorpha</taxon>
        <taxon>Rhabditoidea</taxon>
        <taxon>Rhabditidae</taxon>
        <taxon>Mesorhabditinae</taxon>
        <taxon>Mesorhabditis</taxon>
    </lineage>
</organism>
<dbReference type="CDD" id="cd00078">
    <property type="entry name" value="HECTc"/>
    <property type="match status" value="1"/>
</dbReference>
<keyword evidence="5 6" id="KW-0833">Ubl conjugation pathway</keyword>
<dbReference type="Proteomes" id="UP001177023">
    <property type="component" value="Unassembled WGS sequence"/>
</dbReference>
<dbReference type="SUPFAM" id="SSF56204">
    <property type="entry name" value="Hect, E3 ligase catalytic domain"/>
    <property type="match status" value="1"/>
</dbReference>
<dbReference type="Gene3D" id="3.30.2410.10">
    <property type="entry name" value="Hect, E3 ligase catalytic domain"/>
    <property type="match status" value="1"/>
</dbReference>
<comment type="pathway">
    <text evidence="2">Protein modification; protein ubiquitination.</text>
</comment>
<evidence type="ECO:0000256" key="4">
    <source>
        <dbReference type="ARBA" id="ARBA00022679"/>
    </source>
</evidence>
<name>A0AA36DD58_9BILA</name>
<feature type="non-terminal residue" evidence="9">
    <location>
        <position position="1"/>
    </location>
</feature>
<dbReference type="FunFam" id="3.30.2160.10:FF:000002">
    <property type="entry name" value="Putative Ubiquitin-protein ligase E3C"/>
    <property type="match status" value="1"/>
</dbReference>
<dbReference type="Gene3D" id="3.90.1750.10">
    <property type="entry name" value="Hect, E3 ligase catalytic domains"/>
    <property type="match status" value="1"/>
</dbReference>
<comment type="catalytic activity">
    <reaction evidence="1">
        <text>S-ubiquitinyl-[E2 ubiquitin-conjugating enzyme]-L-cysteine + [acceptor protein]-L-lysine = [E2 ubiquitin-conjugating enzyme]-L-cysteine + N(6)-ubiquitinyl-[acceptor protein]-L-lysine.</text>
        <dbReference type="EC" id="2.3.2.26"/>
    </reaction>
</comment>
<sequence length="1022" mass="117097">MNFLLYEFDGSARRNRNQEAMIRSMNSRDDFMQKLEDDRKRRREDTEKEKKIVVIQSSWRRHKARKLVADRARSKFDAITDAKDFIGIANKIRLLYLCYDHAVDDGRLIFLCGETLTALRERRPEQLNAIDRYFLAKTVLRFLKKAGSDTNLVPPLRVLGEISDPSLALKLFKEGDYFKSMLRHISYFTPMNSLSIDERLPPKLESMCEYLLLPITNGGTGIPKLLSALLQCLCKMKPLLPAITVVLPYLTRVLPKIQISIPDLCLAAAALKSEANNEMVIYAFNVLMGTISLATATSEERLQILEIVAHFVEKNVQKQQPHAKRAEPMDTDSGSISDLQALSFIHHKIPEQLASPDFVNLCLAQANSHEASISSIAKIFTLVESFNVSYRLSSNKTFIRALWNYLQTAGVQGKLGFKTYASYLRNGIKLDEAAQASYLPAFSLFSAVFGILVRELADDKFAKDSPDLPFSYGELIQVVTGLRDTVLGLIDLAFPDDLNTREKNRTEEGKREAQRWADIYENLVQLLRTLEEKDLRVHFLPEGIWSDHNRQIVFQHATVEPAVPRRRGMPRPRRPAFSFVQHLFQRPGTSSDSDSSSDDDGTNKPILTPTDLRNLSIMKSIPFVVTFRQRIKMFEEMLENDKDQHGISSTDRGHPMGRRIEVTVRRQSLYEDALDGLSLRNAADMRYPMRVHMVNWAGLDEAGIDGGGIFREFLSELVRTAFDPERGFYVYTSDRMLYPNPLAPLIYEDYSRHYYFHGRIIAKLLYEKQLAEIRFADFFLAQLLGDKREKNVDIYHMKSYDPVLYEQLQKLKFYDKAQLAELELDFTIILEEFGAVKTVELLPGGSKMPVTMDNRLQYIQLYCNFLLYKRLERTVDSMRAGVANLFDMQFLAIFSPNEIQRIVSGADVDIDVEDMRRYTVVHTTNPDDDVFIERFWDIVRSRFDPEEKRALLKFITGCSRPPLDGFKSIHPQIGIQLVPHRDALPTAATCMNLLKLPMYKGIDEMESKIRYAINAGAGFELS</sequence>
<dbReference type="InterPro" id="IPR044611">
    <property type="entry name" value="E3A/B/C-like"/>
</dbReference>
<evidence type="ECO:0000256" key="1">
    <source>
        <dbReference type="ARBA" id="ARBA00000885"/>
    </source>
</evidence>
<feature type="active site" description="Glycyl thioester intermediate" evidence="6">
    <location>
        <position position="990"/>
    </location>
</feature>
<dbReference type="InterPro" id="IPR000569">
    <property type="entry name" value="HECT_dom"/>
</dbReference>
<dbReference type="EC" id="2.3.2.26" evidence="3"/>
<dbReference type="SMART" id="SM00015">
    <property type="entry name" value="IQ"/>
    <property type="match status" value="1"/>
</dbReference>
<dbReference type="InterPro" id="IPR000048">
    <property type="entry name" value="IQ_motif_EF-hand-BS"/>
</dbReference>
<evidence type="ECO:0000256" key="7">
    <source>
        <dbReference type="SAM" id="MobiDB-lite"/>
    </source>
</evidence>
<accession>A0AA36DD58</accession>
<feature type="region of interest" description="Disordered" evidence="7">
    <location>
        <begin position="582"/>
        <end position="609"/>
    </location>
</feature>
<dbReference type="Pfam" id="PF00632">
    <property type="entry name" value="HECT"/>
    <property type="match status" value="1"/>
</dbReference>
<dbReference type="GO" id="GO:0006511">
    <property type="term" value="P:ubiquitin-dependent protein catabolic process"/>
    <property type="evidence" value="ECO:0007669"/>
    <property type="project" value="TreeGrafter"/>
</dbReference>
<dbReference type="PROSITE" id="PS50096">
    <property type="entry name" value="IQ"/>
    <property type="match status" value="1"/>
</dbReference>
<proteinExistence type="predicted"/>
<dbReference type="PROSITE" id="PS50237">
    <property type="entry name" value="HECT"/>
    <property type="match status" value="1"/>
</dbReference>
<comment type="caution">
    <text evidence="9">The sequence shown here is derived from an EMBL/GenBank/DDBJ whole genome shotgun (WGS) entry which is preliminary data.</text>
</comment>
<protein>
    <recommendedName>
        <fullName evidence="3">HECT-type E3 ubiquitin transferase</fullName>
        <ecNumber evidence="3">2.3.2.26</ecNumber>
    </recommendedName>
</protein>
<reference evidence="9" key="1">
    <citation type="submission" date="2023-06" db="EMBL/GenBank/DDBJ databases">
        <authorList>
            <person name="Delattre M."/>
        </authorList>
    </citation>
    <scope>NUCLEOTIDE SEQUENCE</scope>
    <source>
        <strain evidence="9">AF72</strain>
    </source>
</reference>
<dbReference type="PANTHER" id="PTHR45700">
    <property type="entry name" value="UBIQUITIN-PROTEIN LIGASE E3C"/>
    <property type="match status" value="1"/>
</dbReference>
<dbReference type="InterPro" id="IPR035983">
    <property type="entry name" value="Hect_E3_ubiquitin_ligase"/>
</dbReference>
<evidence type="ECO:0000313" key="10">
    <source>
        <dbReference type="Proteomes" id="UP001177023"/>
    </source>
</evidence>
<dbReference type="Gene3D" id="3.30.2160.10">
    <property type="entry name" value="Hect, E3 ligase catalytic domain"/>
    <property type="match status" value="1"/>
</dbReference>
<dbReference type="GO" id="GO:0061630">
    <property type="term" value="F:ubiquitin protein ligase activity"/>
    <property type="evidence" value="ECO:0007669"/>
    <property type="project" value="UniProtKB-EC"/>
</dbReference>
<dbReference type="EMBL" id="CATQJA010002706">
    <property type="protein sequence ID" value="CAJ0585555.1"/>
    <property type="molecule type" value="Genomic_DNA"/>
</dbReference>
<gene>
    <name evidence="9" type="ORF">MSPICULIGERA_LOCUS23571</name>
</gene>
<dbReference type="GO" id="GO:0000209">
    <property type="term" value="P:protein polyubiquitination"/>
    <property type="evidence" value="ECO:0007669"/>
    <property type="project" value="InterPro"/>
</dbReference>
<dbReference type="AlphaFoldDB" id="A0AA36DD58"/>
<evidence type="ECO:0000256" key="6">
    <source>
        <dbReference type="PROSITE-ProRule" id="PRU00104"/>
    </source>
</evidence>
<evidence type="ECO:0000256" key="2">
    <source>
        <dbReference type="ARBA" id="ARBA00004906"/>
    </source>
</evidence>
<keyword evidence="10" id="KW-1185">Reference proteome</keyword>
<feature type="domain" description="HECT" evidence="8">
    <location>
        <begin position="681"/>
        <end position="1022"/>
    </location>
</feature>
<dbReference type="SMART" id="SM00119">
    <property type="entry name" value="HECTc"/>
    <property type="match status" value="1"/>
</dbReference>
<dbReference type="PANTHER" id="PTHR45700:SF2">
    <property type="entry name" value="UBIQUITIN-PROTEIN LIGASE E3C"/>
    <property type="match status" value="1"/>
</dbReference>